<dbReference type="RefSeq" id="WP_305171426.1">
    <property type="nucleotide sequence ID" value="NZ_JAUUDS010000001.1"/>
</dbReference>
<name>A0ABT9EGE2_9SPHN</name>
<proteinExistence type="predicted"/>
<dbReference type="InterPro" id="IPR036286">
    <property type="entry name" value="LexA/Signal_pep-like_sf"/>
</dbReference>
<gene>
    <name evidence="5" type="ORF">Q5H91_01335</name>
</gene>
<dbReference type="Gene3D" id="2.10.109.10">
    <property type="entry name" value="Umud Fragment, subunit A"/>
    <property type="match status" value="1"/>
</dbReference>
<evidence type="ECO:0000256" key="2">
    <source>
        <dbReference type="ARBA" id="ARBA00023125"/>
    </source>
</evidence>
<accession>A0ABT9EGE2</accession>
<dbReference type="Proteomes" id="UP001230685">
    <property type="component" value="Unassembled WGS sequence"/>
</dbReference>
<evidence type="ECO:0000313" key="5">
    <source>
        <dbReference type="EMBL" id="MDP1025846.1"/>
    </source>
</evidence>
<keyword evidence="2" id="KW-0238">DNA-binding</keyword>
<evidence type="ECO:0000313" key="6">
    <source>
        <dbReference type="Proteomes" id="UP001230685"/>
    </source>
</evidence>
<evidence type="ECO:0000259" key="4">
    <source>
        <dbReference type="Pfam" id="PF00717"/>
    </source>
</evidence>
<sequence>MATVDPRSALAALAEGQGVSLSALSRMLGRNVAYLQQYVRRGTPRRLEDEDRQRLAAFFGVGEEALGGPGGAAAAWRVPRLDVAVSAGPGALVDAETVLGSDLIDPALARRLGLAQGQAAILRVRGTSMAPGLVDGDQILIDTSARTPGSRGAAFVIRIGEVLMVKRVRATANGLVATSDNPQAPPVPDGEIAVIGRVVWQMRAVA</sequence>
<organism evidence="5 6">
    <name type="scientific">Sphingomonas aurea</name>
    <dbReference type="NCBI Taxonomy" id="3063994"/>
    <lineage>
        <taxon>Bacteria</taxon>
        <taxon>Pseudomonadati</taxon>
        <taxon>Pseudomonadota</taxon>
        <taxon>Alphaproteobacteria</taxon>
        <taxon>Sphingomonadales</taxon>
        <taxon>Sphingomonadaceae</taxon>
        <taxon>Sphingomonas</taxon>
    </lineage>
</organism>
<evidence type="ECO:0000256" key="1">
    <source>
        <dbReference type="ARBA" id="ARBA00023015"/>
    </source>
</evidence>
<protein>
    <submittedName>
        <fullName evidence="5">S24 family peptidase</fullName>
    </submittedName>
</protein>
<dbReference type="InterPro" id="IPR015927">
    <property type="entry name" value="Peptidase_S24_S26A/B/C"/>
</dbReference>
<dbReference type="InterPro" id="IPR039418">
    <property type="entry name" value="LexA-like"/>
</dbReference>
<keyword evidence="1" id="KW-0805">Transcription regulation</keyword>
<keyword evidence="6" id="KW-1185">Reference proteome</keyword>
<feature type="domain" description="Peptidase S24/S26A/S26B/S26C" evidence="4">
    <location>
        <begin position="85"/>
        <end position="199"/>
    </location>
</feature>
<evidence type="ECO:0000256" key="3">
    <source>
        <dbReference type="ARBA" id="ARBA00023163"/>
    </source>
</evidence>
<dbReference type="PANTHER" id="PTHR40661">
    <property type="match status" value="1"/>
</dbReference>
<dbReference type="PANTHER" id="PTHR40661:SF1">
    <property type="entry name" value="HTH CRO_C1-TYPE DOMAIN-CONTAINING PROTEIN"/>
    <property type="match status" value="1"/>
</dbReference>
<dbReference type="CDD" id="cd06529">
    <property type="entry name" value="S24_LexA-like"/>
    <property type="match status" value="1"/>
</dbReference>
<dbReference type="SUPFAM" id="SSF51306">
    <property type="entry name" value="LexA/Signal peptidase"/>
    <property type="match status" value="1"/>
</dbReference>
<dbReference type="Pfam" id="PF00717">
    <property type="entry name" value="Peptidase_S24"/>
    <property type="match status" value="1"/>
</dbReference>
<comment type="caution">
    <text evidence="5">The sequence shown here is derived from an EMBL/GenBank/DDBJ whole genome shotgun (WGS) entry which is preliminary data.</text>
</comment>
<dbReference type="EMBL" id="JAUUDS010000001">
    <property type="protein sequence ID" value="MDP1025846.1"/>
    <property type="molecule type" value="Genomic_DNA"/>
</dbReference>
<reference evidence="5 6" key="1">
    <citation type="submission" date="2023-07" db="EMBL/GenBank/DDBJ databases">
        <authorList>
            <person name="Kim M.K."/>
        </authorList>
    </citation>
    <scope>NUCLEOTIDE SEQUENCE [LARGE SCALE GENOMIC DNA]</scope>
    <source>
        <strain evidence="5 6">KR1UV-12</strain>
    </source>
</reference>
<keyword evidence="3" id="KW-0804">Transcription</keyword>